<gene>
    <name evidence="4" type="ORF">PPRIM_AZ9-3.1.T0520108</name>
</gene>
<organism evidence="4 5">
    <name type="scientific">Paramecium primaurelia</name>
    <dbReference type="NCBI Taxonomy" id="5886"/>
    <lineage>
        <taxon>Eukaryota</taxon>
        <taxon>Sar</taxon>
        <taxon>Alveolata</taxon>
        <taxon>Ciliophora</taxon>
        <taxon>Intramacronucleata</taxon>
        <taxon>Oligohymenophorea</taxon>
        <taxon>Peniculida</taxon>
        <taxon>Parameciidae</taxon>
        <taxon>Paramecium</taxon>
    </lineage>
</organism>
<dbReference type="Proteomes" id="UP000688137">
    <property type="component" value="Unassembled WGS sequence"/>
</dbReference>
<dbReference type="Pfam" id="PF07719">
    <property type="entry name" value="TPR_2"/>
    <property type="match status" value="1"/>
</dbReference>
<dbReference type="Pfam" id="PF13432">
    <property type="entry name" value="TPR_16"/>
    <property type="match status" value="1"/>
</dbReference>
<keyword evidence="2 3" id="KW-0802">TPR repeat</keyword>
<dbReference type="InterPro" id="IPR050498">
    <property type="entry name" value="Ycf3"/>
</dbReference>
<reference evidence="4" key="1">
    <citation type="submission" date="2021-01" db="EMBL/GenBank/DDBJ databases">
        <authorList>
            <consortium name="Genoscope - CEA"/>
            <person name="William W."/>
        </authorList>
    </citation>
    <scope>NUCLEOTIDE SEQUENCE</scope>
</reference>
<dbReference type="AlphaFoldDB" id="A0A8S1M3B1"/>
<dbReference type="EMBL" id="CAJJDM010000052">
    <property type="protein sequence ID" value="CAD8074159.1"/>
    <property type="molecule type" value="Genomic_DNA"/>
</dbReference>
<proteinExistence type="predicted"/>
<protein>
    <recommendedName>
        <fullName evidence="6">Tetratricopeptide repeat protein</fullName>
    </recommendedName>
</protein>
<evidence type="ECO:0008006" key="6">
    <source>
        <dbReference type="Google" id="ProtNLM"/>
    </source>
</evidence>
<feature type="repeat" description="TPR" evidence="3">
    <location>
        <begin position="113"/>
        <end position="146"/>
    </location>
</feature>
<name>A0A8S1M3B1_PARPR</name>
<evidence type="ECO:0000256" key="1">
    <source>
        <dbReference type="ARBA" id="ARBA00022737"/>
    </source>
</evidence>
<keyword evidence="5" id="KW-1185">Reference proteome</keyword>
<dbReference type="PANTHER" id="PTHR44858:SF1">
    <property type="entry name" value="UDP-N-ACETYLGLUCOSAMINE--PEPTIDE N-ACETYLGLUCOSAMINYLTRANSFERASE SPINDLY-RELATED"/>
    <property type="match status" value="1"/>
</dbReference>
<comment type="caution">
    <text evidence="4">The sequence shown here is derived from an EMBL/GenBank/DDBJ whole genome shotgun (WGS) entry which is preliminary data.</text>
</comment>
<keyword evidence="1" id="KW-0677">Repeat</keyword>
<dbReference type="PROSITE" id="PS50005">
    <property type="entry name" value="TPR"/>
    <property type="match status" value="1"/>
</dbReference>
<dbReference type="InterPro" id="IPR019734">
    <property type="entry name" value="TPR_rpt"/>
</dbReference>
<evidence type="ECO:0000256" key="3">
    <source>
        <dbReference type="PROSITE-ProRule" id="PRU00339"/>
    </source>
</evidence>
<accession>A0A8S1M3B1</accession>
<dbReference type="OMA" id="MESQIYI"/>
<evidence type="ECO:0000313" key="4">
    <source>
        <dbReference type="EMBL" id="CAD8074159.1"/>
    </source>
</evidence>
<dbReference type="Pfam" id="PF13181">
    <property type="entry name" value="TPR_8"/>
    <property type="match status" value="1"/>
</dbReference>
<sequence>MKIYIQSPVFQKFIFNNQQQRNKLQMPVSQDKIEKPSPMSRSLTIKQRRQTQNTVETRGLSLSISRETQRSFFKEPIQNKVIPTDQFQTMIKEIQVGNSIQVITKLEQGPFSKKTYLILGIAYKQLNQFDKARSWFNKCLSEYPNYLDGYIQSAVLEFKAQKYYESLKLIEQALLHNPNDKQALQYKARCHSALKQHQKALEIYEKLNNTDFIGRSRHCLSLIKCNYFDQALIKIDTILQQDSENAEALLLKGIIYFKKKNFMESQIYIEQAIQMSTSHQLSAKAISYIIKSKICLMDFYEAQLHLSRADQLQRNFTCINKLKPFVNGTIKLMKRQFAQGLQLIRELKSISKFLLPIYYKFLGYAQFCTSDYVSALKSYEMINQIERGQLYNKYVAEALILVQKCQYEPSIKLLDKAIEIFPNKLEPYYYKCSICLLDKLYDGVQECEQLLELAFNKQGKQPNLFFARAIMKSYKRRYTSAMKDLEKAIDKSEDSISDHFYIRGILHAQSMRLKEAIKDFTTAIHFNKEHSESYLERAKCYQIKGDTAQSFGDMNKYVKYNNSDEIHYWSGSLLFHNNAYEEALKAFNDAKQTNQILILKLKCEIKLQQIDKACIISNQLTQQNVKEPKYKLDFQMLTYIKTILDTIQNKKQCDSVYFPNIDQKDIGLIFQSQDVLLFKSSSMIFQHKYNEALIILQQLENYWMKSQKDRMNSISSHQDADSEKSEDLLNEMVLKSERIVQHIIGIKYNMAIIYLLLSQYTNAKMKVEDIREQVGNVVSDELDYLKLLIQNQIDKKQTHVFNKSILTFLMNEKSIFNGFPTIKIHLYGQGIFECKLSLNFPDIQPPNICPEFKKEFLFMIKPNLIENKPEAPWLQRTSQQILVFTQNQLNDDLDLTTDDEVETNEKRKKKRQVQNLEIDEKVQKRLDQLMKKL</sequence>
<dbReference type="InterPro" id="IPR013105">
    <property type="entry name" value="TPR_2"/>
</dbReference>
<evidence type="ECO:0000313" key="5">
    <source>
        <dbReference type="Proteomes" id="UP000688137"/>
    </source>
</evidence>
<evidence type="ECO:0000256" key="2">
    <source>
        <dbReference type="ARBA" id="ARBA00022803"/>
    </source>
</evidence>
<dbReference type="SMART" id="SM00028">
    <property type="entry name" value="TPR"/>
    <property type="match status" value="9"/>
</dbReference>
<dbReference type="PANTHER" id="PTHR44858">
    <property type="entry name" value="TETRATRICOPEPTIDE REPEAT PROTEIN 6"/>
    <property type="match status" value="1"/>
</dbReference>